<reference evidence="2 3" key="1">
    <citation type="submission" date="2018-12" db="EMBL/GenBank/DDBJ databases">
        <title>Complete Genome Sequence of the Corallopyronin A producing Myxobacterium Corallococcus coralloides B035.</title>
        <authorList>
            <person name="Bouhired S.M."/>
            <person name="Rupp O."/>
            <person name="Blom J."/>
            <person name="Schaeberle T.F."/>
            <person name="Kehraus S."/>
            <person name="Schiefer A."/>
            <person name="Pfarr K."/>
            <person name="Goesmann A."/>
            <person name="Hoerauf A."/>
            <person name="Koenig G.M."/>
        </authorList>
    </citation>
    <scope>NUCLEOTIDE SEQUENCE [LARGE SCALE GENOMIC DNA]</scope>
    <source>
        <strain evidence="2 3">B035</strain>
    </source>
</reference>
<evidence type="ECO:0000259" key="1">
    <source>
        <dbReference type="Pfam" id="PF01738"/>
    </source>
</evidence>
<accession>A0A410RZA4</accession>
<protein>
    <recommendedName>
        <fullName evidence="1">Dienelactone hydrolase domain-containing protein</fullName>
    </recommendedName>
</protein>
<dbReference type="Pfam" id="PF01738">
    <property type="entry name" value="DLH"/>
    <property type="match status" value="1"/>
</dbReference>
<feature type="domain" description="Dienelactone hydrolase" evidence="1">
    <location>
        <begin position="36"/>
        <end position="148"/>
    </location>
</feature>
<dbReference type="InterPro" id="IPR029058">
    <property type="entry name" value="AB_hydrolase_fold"/>
</dbReference>
<evidence type="ECO:0000313" key="3">
    <source>
        <dbReference type="Proteomes" id="UP000288758"/>
    </source>
</evidence>
<dbReference type="InterPro" id="IPR002925">
    <property type="entry name" value="Dienelactn_hydro"/>
</dbReference>
<dbReference type="AlphaFoldDB" id="A0A410RZA4"/>
<dbReference type="InterPro" id="IPR051049">
    <property type="entry name" value="Dienelactone_hydrolase-like"/>
</dbReference>
<dbReference type="GO" id="GO:0016787">
    <property type="term" value="F:hydrolase activity"/>
    <property type="evidence" value="ECO:0007669"/>
    <property type="project" value="InterPro"/>
</dbReference>
<dbReference type="RefSeq" id="WP_128798631.1">
    <property type="nucleotide sequence ID" value="NZ_CP034669.1"/>
</dbReference>
<dbReference type="EMBL" id="CP034669">
    <property type="protein sequence ID" value="QAT87213.1"/>
    <property type="molecule type" value="Genomic_DNA"/>
</dbReference>
<sequence>MTPPAPEPTADDPLDDFERRTITLQSAPRTAYVAGRGPAVIVLAEMPGISPHVARFARWVRDAGFTVYMPSLFGRDGAYPQAEAGLAVMKRACVSAEFRAFAANASSPVTQWLRALASLAHQECGGPGVGAIGMCFTGNFALSMMLEPAVLAPVLCQPSLPLDNPGAIQIAPEEAAAVKERLEREDLTVLAYRFDGDRFCTAQRFAAYAEALGPRFHPRVLPSSAANPNPPPFFERIVGGAHSVVTAHLIDAAGEPTLAARDEILSFFARRLHPEAVAPPGPITPLR</sequence>
<evidence type="ECO:0000313" key="2">
    <source>
        <dbReference type="EMBL" id="QAT87213.1"/>
    </source>
</evidence>
<dbReference type="PANTHER" id="PTHR46623">
    <property type="entry name" value="CARBOXYMETHYLENEBUTENOLIDASE-RELATED"/>
    <property type="match status" value="1"/>
</dbReference>
<dbReference type="SUPFAM" id="SSF53474">
    <property type="entry name" value="alpha/beta-Hydrolases"/>
    <property type="match status" value="1"/>
</dbReference>
<proteinExistence type="predicted"/>
<gene>
    <name evidence="2" type="ORF">EJ065_5680</name>
</gene>
<dbReference type="PANTHER" id="PTHR46623:SF6">
    <property type="entry name" value="ALPHA_BETA-HYDROLASES SUPERFAMILY PROTEIN"/>
    <property type="match status" value="1"/>
</dbReference>
<dbReference type="Proteomes" id="UP000288758">
    <property type="component" value="Chromosome"/>
</dbReference>
<organism evidence="2 3">
    <name type="scientific">Corallococcus coralloides</name>
    <name type="common">Myxococcus coralloides</name>
    <dbReference type="NCBI Taxonomy" id="184914"/>
    <lineage>
        <taxon>Bacteria</taxon>
        <taxon>Pseudomonadati</taxon>
        <taxon>Myxococcota</taxon>
        <taxon>Myxococcia</taxon>
        <taxon>Myxococcales</taxon>
        <taxon>Cystobacterineae</taxon>
        <taxon>Myxococcaceae</taxon>
        <taxon>Corallococcus</taxon>
    </lineage>
</organism>
<dbReference type="Gene3D" id="3.40.50.1820">
    <property type="entry name" value="alpha/beta hydrolase"/>
    <property type="match status" value="1"/>
</dbReference>
<name>A0A410RZA4_CORCK</name>